<accession>A0A140CTK8</accession>
<name>A0A140CTK8_9VIRU</name>
<proteinExistence type="predicted"/>
<keyword evidence="3" id="KW-1185">Reference proteome</keyword>
<dbReference type="OrthoDB" id="7982at10239"/>
<dbReference type="KEGG" id="vg:37617519"/>
<reference evidence="3" key="1">
    <citation type="journal article" date="2016" name="Infect. Genet. Evol.">
        <title>Cycloviruses, gemycircularviruses and other novel replication-associated protein encoding circular viruses in Pacific flying fox (Pteropus tonganus) faeces.</title>
        <authorList>
            <person name="Male M.F."/>
            <person name="Kraberger S."/>
            <person name="Stainton D."/>
            <person name="Kami V."/>
            <person name="Varsani A."/>
        </authorList>
    </citation>
    <scope>NUCLEOTIDE SEQUENCE [LARGE SCALE GENOMIC DNA]</scope>
</reference>
<dbReference type="EMBL" id="KT732792">
    <property type="protein sequence ID" value="AMH87665.1"/>
    <property type="molecule type" value="Genomic_DNA"/>
</dbReference>
<dbReference type="Proteomes" id="UP000114907">
    <property type="component" value="Segment"/>
</dbReference>
<feature type="region of interest" description="Disordered" evidence="1">
    <location>
        <begin position="1"/>
        <end position="30"/>
    </location>
</feature>
<organism evidence="2 3">
    <name type="scientific">pteropus associated gemycircularvirus 2</name>
    <dbReference type="NCBI Taxonomy" id="1985396"/>
    <lineage>
        <taxon>Viruses</taxon>
        <taxon>Monodnaviria</taxon>
        <taxon>Shotokuvirae</taxon>
        <taxon>Cressdnaviricota</taxon>
        <taxon>Repensiviricetes</taxon>
        <taxon>Geplafuvirales</taxon>
        <taxon>Genomoviridae</taxon>
        <taxon>Gemycircularvirus</taxon>
        <taxon>Gemycircularvirus ptero2</taxon>
    </lineage>
</organism>
<evidence type="ECO:0000313" key="2">
    <source>
        <dbReference type="EMBL" id="AMH87665.1"/>
    </source>
</evidence>
<protein>
    <submittedName>
        <fullName evidence="2">Capsid protein</fullName>
    </submittedName>
</protein>
<sequence length="313" mass="35184">MPYPRRRYRRSSARRRVSRRAPRRTKRTYRRTYRRRRVGGRGGRRSLLNATSRKKRNTMLQFVNTNSTSGLPVTPGPGPYVVAGNQGSAFSVFTATAMDLYANGNANTIANQAQRTSTTCYVLGYAEKIRIQTSSGLPWFWRRIVVRVRDPLFVTYATNDTPTYSANMSYVDTTTNGMQRAYINQTINAANNTITGVQGVLFRGTVGRDWTDIQTAIVDTTRVDLVSDTRMTIRSGNANGTVKDVNMWHPYRRNLVYDDDEQGEQETANYVSTESKQGGGDMHVIDIFTPGTGAGASDLLQLTSTSTLYWHEK</sequence>
<evidence type="ECO:0000256" key="1">
    <source>
        <dbReference type="SAM" id="MobiDB-lite"/>
    </source>
</evidence>
<evidence type="ECO:0000313" key="3">
    <source>
        <dbReference type="Proteomes" id="UP000114907"/>
    </source>
</evidence>